<dbReference type="AlphaFoldDB" id="A0AAV4XUK1"/>
<protein>
    <submittedName>
        <fullName evidence="1">Uncharacterized protein</fullName>
    </submittedName>
</protein>
<evidence type="ECO:0000313" key="2">
    <source>
        <dbReference type="Proteomes" id="UP001054945"/>
    </source>
</evidence>
<gene>
    <name evidence="1" type="ORF">CEXT_465651</name>
</gene>
<comment type="caution">
    <text evidence="1">The sequence shown here is derived from an EMBL/GenBank/DDBJ whole genome shotgun (WGS) entry which is preliminary data.</text>
</comment>
<proteinExistence type="predicted"/>
<organism evidence="1 2">
    <name type="scientific">Caerostris extrusa</name>
    <name type="common">Bark spider</name>
    <name type="synonym">Caerostris bankana</name>
    <dbReference type="NCBI Taxonomy" id="172846"/>
    <lineage>
        <taxon>Eukaryota</taxon>
        <taxon>Metazoa</taxon>
        <taxon>Ecdysozoa</taxon>
        <taxon>Arthropoda</taxon>
        <taxon>Chelicerata</taxon>
        <taxon>Arachnida</taxon>
        <taxon>Araneae</taxon>
        <taxon>Araneomorphae</taxon>
        <taxon>Entelegynae</taxon>
        <taxon>Araneoidea</taxon>
        <taxon>Araneidae</taxon>
        <taxon>Caerostris</taxon>
    </lineage>
</organism>
<accession>A0AAV4XUK1</accession>
<keyword evidence="2" id="KW-1185">Reference proteome</keyword>
<reference evidence="1 2" key="1">
    <citation type="submission" date="2021-06" db="EMBL/GenBank/DDBJ databases">
        <title>Caerostris extrusa draft genome.</title>
        <authorList>
            <person name="Kono N."/>
            <person name="Arakawa K."/>
        </authorList>
    </citation>
    <scope>NUCLEOTIDE SEQUENCE [LARGE SCALE GENOMIC DNA]</scope>
</reference>
<name>A0AAV4XUK1_CAEEX</name>
<dbReference type="EMBL" id="BPLR01000778">
    <property type="protein sequence ID" value="GIY97428.1"/>
    <property type="molecule type" value="Genomic_DNA"/>
</dbReference>
<sequence length="67" mass="7261">MLGQLERQQGLSHGSSEKEVGDSIPVILQSHLNDVHLVTLFFVGPQCTLLNAESATHLTRVIVLAIV</sequence>
<evidence type="ECO:0000313" key="1">
    <source>
        <dbReference type="EMBL" id="GIY97428.1"/>
    </source>
</evidence>
<dbReference type="Proteomes" id="UP001054945">
    <property type="component" value="Unassembled WGS sequence"/>
</dbReference>